<evidence type="ECO:0000313" key="2">
    <source>
        <dbReference type="EMBL" id="KAK1647591.1"/>
    </source>
</evidence>
<dbReference type="EMBL" id="JAUUTY010000004">
    <property type="protein sequence ID" value="KAK1647591.1"/>
    <property type="molecule type" value="Genomic_DNA"/>
</dbReference>
<gene>
    <name evidence="2" type="ORF">QYE76_065396</name>
</gene>
<evidence type="ECO:0000313" key="3">
    <source>
        <dbReference type="Proteomes" id="UP001231189"/>
    </source>
</evidence>
<reference evidence="2" key="1">
    <citation type="submission" date="2023-07" db="EMBL/GenBank/DDBJ databases">
        <title>A chromosome-level genome assembly of Lolium multiflorum.</title>
        <authorList>
            <person name="Chen Y."/>
            <person name="Copetti D."/>
            <person name="Kolliker R."/>
            <person name="Studer B."/>
        </authorList>
    </citation>
    <scope>NUCLEOTIDE SEQUENCE</scope>
    <source>
        <strain evidence="2">02402/16</strain>
        <tissue evidence="2">Leaf</tissue>
    </source>
</reference>
<accession>A0AAD8SA17</accession>
<name>A0AAD8SA17_LOLMU</name>
<feature type="coiled-coil region" evidence="1">
    <location>
        <begin position="11"/>
        <end position="38"/>
    </location>
</feature>
<protein>
    <submittedName>
        <fullName evidence="2">Uncharacterized protein</fullName>
    </submittedName>
</protein>
<comment type="caution">
    <text evidence="2">The sequence shown here is derived from an EMBL/GenBank/DDBJ whole genome shotgun (WGS) entry which is preliminary data.</text>
</comment>
<evidence type="ECO:0000256" key="1">
    <source>
        <dbReference type="SAM" id="Coils"/>
    </source>
</evidence>
<sequence length="66" mass="7210">MLAPPLRLVSAEDERRHARTMQQLAAEAKKKAEHLAAKAFSDKQYRLKEPGLPTIPTTATAGLTPS</sequence>
<keyword evidence="3" id="KW-1185">Reference proteome</keyword>
<dbReference type="AlphaFoldDB" id="A0AAD8SA17"/>
<dbReference type="Proteomes" id="UP001231189">
    <property type="component" value="Unassembled WGS sequence"/>
</dbReference>
<organism evidence="2 3">
    <name type="scientific">Lolium multiflorum</name>
    <name type="common">Italian ryegrass</name>
    <name type="synonym">Lolium perenne subsp. multiflorum</name>
    <dbReference type="NCBI Taxonomy" id="4521"/>
    <lineage>
        <taxon>Eukaryota</taxon>
        <taxon>Viridiplantae</taxon>
        <taxon>Streptophyta</taxon>
        <taxon>Embryophyta</taxon>
        <taxon>Tracheophyta</taxon>
        <taxon>Spermatophyta</taxon>
        <taxon>Magnoliopsida</taxon>
        <taxon>Liliopsida</taxon>
        <taxon>Poales</taxon>
        <taxon>Poaceae</taxon>
        <taxon>BOP clade</taxon>
        <taxon>Pooideae</taxon>
        <taxon>Poodae</taxon>
        <taxon>Poeae</taxon>
        <taxon>Poeae Chloroplast Group 2 (Poeae type)</taxon>
        <taxon>Loliodinae</taxon>
        <taxon>Loliinae</taxon>
        <taxon>Lolium</taxon>
    </lineage>
</organism>
<keyword evidence="1" id="KW-0175">Coiled coil</keyword>
<proteinExistence type="predicted"/>